<sequence>MIGRVIPALDPMQNRSASERTQLLAFLDAQRAEVEEALTGLADAQARERLVPSLTSPLAILKHLVFVEQNWFHHVLAGRSRTDVGIADDSQDSWVLTDDDTVEGLLADYRRVCLEAREIVASYDLDEVRTHRFMGEVSLRFVLLHMIRETARHAGHADILREQVLAGPVVRMES</sequence>
<keyword evidence="2" id="KW-1185">Reference proteome</keyword>
<dbReference type="Pfam" id="PF04978">
    <property type="entry name" value="MST"/>
    <property type="match status" value="1"/>
</dbReference>
<dbReference type="RefSeq" id="WP_188778946.1">
    <property type="nucleotide sequence ID" value="NZ_BMKQ01000001.1"/>
</dbReference>
<reference evidence="1" key="2">
    <citation type="submission" date="2020-09" db="EMBL/GenBank/DDBJ databases">
        <authorList>
            <person name="Sun Q."/>
            <person name="Zhou Y."/>
        </authorList>
    </citation>
    <scope>NUCLEOTIDE SEQUENCE</scope>
    <source>
        <strain evidence="1">CGMCC 1.16067</strain>
    </source>
</reference>
<dbReference type="InterPro" id="IPR007061">
    <property type="entry name" value="MST-like"/>
</dbReference>
<dbReference type="AlphaFoldDB" id="A0A917BEK9"/>
<evidence type="ECO:0000313" key="2">
    <source>
        <dbReference type="Proteomes" id="UP000649179"/>
    </source>
</evidence>
<reference evidence="1" key="1">
    <citation type="journal article" date="2014" name="Int. J. Syst. Evol. Microbiol.">
        <title>Complete genome sequence of Corynebacterium casei LMG S-19264T (=DSM 44701T), isolated from a smear-ripened cheese.</title>
        <authorList>
            <consortium name="US DOE Joint Genome Institute (JGI-PGF)"/>
            <person name="Walter F."/>
            <person name="Albersmeier A."/>
            <person name="Kalinowski J."/>
            <person name="Ruckert C."/>
        </authorList>
    </citation>
    <scope>NUCLEOTIDE SEQUENCE</scope>
    <source>
        <strain evidence="1">CGMCC 1.16067</strain>
    </source>
</reference>
<gene>
    <name evidence="1" type="ORF">GCM10011519_11750</name>
</gene>
<protein>
    <recommendedName>
        <fullName evidence="3">DinB family protein</fullName>
    </recommendedName>
</protein>
<accession>A0A917BEK9</accession>
<comment type="caution">
    <text evidence="1">The sequence shown here is derived from an EMBL/GenBank/DDBJ whole genome shotgun (WGS) entry which is preliminary data.</text>
</comment>
<evidence type="ECO:0008006" key="3">
    <source>
        <dbReference type="Google" id="ProtNLM"/>
    </source>
</evidence>
<dbReference type="InterPro" id="IPR034660">
    <property type="entry name" value="DinB/YfiT-like"/>
</dbReference>
<dbReference type="Gene3D" id="1.20.120.450">
    <property type="entry name" value="dinb family like domain"/>
    <property type="match status" value="1"/>
</dbReference>
<name>A0A917BEK9_9ACTN</name>
<dbReference type="Proteomes" id="UP000649179">
    <property type="component" value="Unassembled WGS sequence"/>
</dbReference>
<evidence type="ECO:0000313" key="1">
    <source>
        <dbReference type="EMBL" id="GGF39755.1"/>
    </source>
</evidence>
<organism evidence="1 2">
    <name type="scientific">Marmoricola endophyticus</name>
    <dbReference type="NCBI Taxonomy" id="2040280"/>
    <lineage>
        <taxon>Bacteria</taxon>
        <taxon>Bacillati</taxon>
        <taxon>Actinomycetota</taxon>
        <taxon>Actinomycetes</taxon>
        <taxon>Propionibacteriales</taxon>
        <taxon>Nocardioidaceae</taxon>
        <taxon>Marmoricola</taxon>
    </lineage>
</organism>
<proteinExistence type="predicted"/>
<dbReference type="SUPFAM" id="SSF109854">
    <property type="entry name" value="DinB/YfiT-like putative metalloenzymes"/>
    <property type="match status" value="1"/>
</dbReference>
<dbReference type="EMBL" id="BMKQ01000001">
    <property type="protein sequence ID" value="GGF39755.1"/>
    <property type="molecule type" value="Genomic_DNA"/>
</dbReference>